<comment type="subcellular location">
    <subcellularLocation>
        <location evidence="5 6">Cytoplasm</location>
    </subcellularLocation>
</comment>
<feature type="domain" description="Exonuclease VII large subunit C-terminal" evidence="9">
    <location>
        <begin position="131"/>
        <end position="406"/>
    </location>
</feature>
<evidence type="ECO:0000256" key="4">
    <source>
        <dbReference type="ARBA" id="ARBA00022839"/>
    </source>
</evidence>
<comment type="similarity">
    <text evidence="5 6">Belongs to the XseA family.</text>
</comment>
<evidence type="ECO:0000256" key="7">
    <source>
        <dbReference type="SAM" id="Coils"/>
    </source>
</evidence>
<protein>
    <recommendedName>
        <fullName evidence="5">Exodeoxyribonuclease 7 large subunit</fullName>
        <ecNumber evidence="5">3.1.11.6</ecNumber>
    </recommendedName>
    <alternativeName>
        <fullName evidence="5">Exodeoxyribonuclease VII large subunit</fullName>
        <shortName evidence="5">Exonuclease VII large subunit</shortName>
    </alternativeName>
</protein>
<feature type="domain" description="Exonuclease VII large subunit C-terminal" evidence="9">
    <location>
        <begin position="412"/>
        <end position="499"/>
    </location>
</feature>
<evidence type="ECO:0000256" key="1">
    <source>
        <dbReference type="ARBA" id="ARBA00022490"/>
    </source>
</evidence>
<reference evidence="11" key="1">
    <citation type="journal article" date="2014" name="Int. J. Syst. Evol. Microbiol.">
        <title>Complete genome sequence of Corynebacterium casei LMG S-19264T (=DSM 44701T), isolated from a smear-ripened cheese.</title>
        <authorList>
            <consortium name="US DOE Joint Genome Institute (JGI-PGF)"/>
            <person name="Walter F."/>
            <person name="Albersmeier A."/>
            <person name="Kalinowski J."/>
            <person name="Ruckert C."/>
        </authorList>
    </citation>
    <scope>NUCLEOTIDE SEQUENCE</scope>
    <source>
        <strain evidence="11">CGMCC 1.12214</strain>
    </source>
</reference>
<evidence type="ECO:0000256" key="5">
    <source>
        <dbReference type="HAMAP-Rule" id="MF_00378"/>
    </source>
</evidence>
<dbReference type="PANTHER" id="PTHR30008">
    <property type="entry name" value="EXODEOXYRIBONUCLEASE 7 LARGE SUBUNIT"/>
    <property type="match status" value="1"/>
</dbReference>
<feature type="domain" description="OB-fold nucleic acid binding" evidence="10">
    <location>
        <begin position="15"/>
        <end position="107"/>
    </location>
</feature>
<keyword evidence="7" id="KW-0175">Coiled coil</keyword>
<keyword evidence="4 5" id="KW-0269">Exonuclease</keyword>
<dbReference type="InterPro" id="IPR025824">
    <property type="entry name" value="OB-fold_nuc-bd_dom"/>
</dbReference>
<dbReference type="GO" id="GO:0005737">
    <property type="term" value="C:cytoplasm"/>
    <property type="evidence" value="ECO:0007669"/>
    <property type="project" value="UniProtKB-SubCell"/>
</dbReference>
<evidence type="ECO:0000256" key="8">
    <source>
        <dbReference type="SAM" id="MobiDB-lite"/>
    </source>
</evidence>
<evidence type="ECO:0000259" key="10">
    <source>
        <dbReference type="Pfam" id="PF13742"/>
    </source>
</evidence>
<comment type="subunit">
    <text evidence="5">Heterooligomer composed of large and small subunits.</text>
</comment>
<dbReference type="EC" id="3.1.11.6" evidence="5"/>
<comment type="caution">
    <text evidence="11">The sequence shown here is derived from an EMBL/GenBank/DDBJ whole genome shotgun (WGS) entry which is preliminary data.</text>
</comment>
<dbReference type="GO" id="GO:0009318">
    <property type="term" value="C:exodeoxyribonuclease VII complex"/>
    <property type="evidence" value="ECO:0007669"/>
    <property type="project" value="UniProtKB-UniRule"/>
</dbReference>
<dbReference type="GO" id="GO:0003676">
    <property type="term" value="F:nucleic acid binding"/>
    <property type="evidence" value="ECO:0007669"/>
    <property type="project" value="InterPro"/>
</dbReference>
<gene>
    <name evidence="5 11" type="primary">xseA</name>
    <name evidence="11" type="ORF">GCM10007036_09380</name>
</gene>
<keyword evidence="3 5" id="KW-0378">Hydrolase</keyword>
<keyword evidence="12" id="KW-1185">Reference proteome</keyword>
<evidence type="ECO:0000259" key="9">
    <source>
        <dbReference type="Pfam" id="PF02601"/>
    </source>
</evidence>
<dbReference type="NCBIfam" id="TIGR00237">
    <property type="entry name" value="xseA"/>
    <property type="match status" value="1"/>
</dbReference>
<organism evidence="11 12">
    <name type="scientific">Alsobacter metallidurans</name>
    <dbReference type="NCBI Taxonomy" id="340221"/>
    <lineage>
        <taxon>Bacteria</taxon>
        <taxon>Pseudomonadati</taxon>
        <taxon>Pseudomonadota</taxon>
        <taxon>Alphaproteobacteria</taxon>
        <taxon>Hyphomicrobiales</taxon>
        <taxon>Alsobacteraceae</taxon>
        <taxon>Alsobacter</taxon>
    </lineage>
</organism>
<evidence type="ECO:0000256" key="3">
    <source>
        <dbReference type="ARBA" id="ARBA00022801"/>
    </source>
</evidence>
<dbReference type="Pfam" id="PF02601">
    <property type="entry name" value="Exonuc_VII_L"/>
    <property type="match status" value="2"/>
</dbReference>
<dbReference type="AlphaFoldDB" id="A0A917I3Z2"/>
<sequence length="526" mass="56977">MLARMNDTVSNVPEWSVSELSGALRRTLEDAYGHVRVRAELGKVTVHGSGHVYLDLKDDKSCLAGVIWRGAAAKMRFRPEMGMEVIATGKITTFPGQSKYQLIIDTLEPAGVGALLAQIEERKKRLAAEGLFDEARKQLLPYLPGVIGVVTSPTGAVIRDILHRLADRFPRHVVVWPVRVQGETSAAEVTAAIRGFNALPEGGPIARPDLLIVARGGGSIEDLWGFNDEAVVRAAADSMIPLISAVGHETDWTLIDYASDKRAPTPTGAAEMAVPVRSELMANVGDLGRRVLAALLRHLDRRKADLRSATRALPGPEDLLALPRQRLDLAGGKLAHALAANARRHEARLSEAARKLAGLSPQARLAGMRAKLDGLEKRLAAAKDANLRAEKQRLAQRLERIAALGQRADRALLVLVARRRERLERLEGRPGRAVAATVERRRETLGRVVQLLDSYDYKQVLRRGYALVHGPDGHLVREAAQVAGGTMLDIEFADGRVKAVAGDNPRPRAAKPKTPEPAGQGSLFGG</sequence>
<comment type="function">
    <text evidence="5">Bidirectionally degrades single-stranded DNA into large acid-insoluble oligonucleotides, which are then degraded further into small acid-soluble oligonucleotides.</text>
</comment>
<dbReference type="InterPro" id="IPR020579">
    <property type="entry name" value="Exonuc_VII_lsu_C"/>
</dbReference>
<proteinExistence type="inferred from homology"/>
<dbReference type="InterPro" id="IPR003753">
    <property type="entry name" value="Exonuc_VII_L"/>
</dbReference>
<dbReference type="Pfam" id="PF13742">
    <property type="entry name" value="tRNA_anti_2"/>
    <property type="match status" value="1"/>
</dbReference>
<name>A0A917I3Z2_9HYPH</name>
<feature type="coiled-coil region" evidence="7">
    <location>
        <begin position="335"/>
        <end position="392"/>
    </location>
</feature>
<dbReference type="GO" id="GO:0008855">
    <property type="term" value="F:exodeoxyribonuclease VII activity"/>
    <property type="evidence" value="ECO:0007669"/>
    <property type="project" value="UniProtKB-UniRule"/>
</dbReference>
<reference evidence="11" key="2">
    <citation type="submission" date="2020-09" db="EMBL/GenBank/DDBJ databases">
        <authorList>
            <person name="Sun Q."/>
            <person name="Zhou Y."/>
        </authorList>
    </citation>
    <scope>NUCLEOTIDE SEQUENCE</scope>
    <source>
        <strain evidence="11">CGMCC 1.12214</strain>
    </source>
</reference>
<comment type="catalytic activity">
    <reaction evidence="5 6">
        <text>Exonucleolytic cleavage in either 5'- to 3'- or 3'- to 5'-direction to yield nucleoside 5'-phosphates.</text>
        <dbReference type="EC" id="3.1.11.6"/>
    </reaction>
</comment>
<evidence type="ECO:0000256" key="6">
    <source>
        <dbReference type="RuleBase" id="RU004355"/>
    </source>
</evidence>
<feature type="region of interest" description="Disordered" evidence="8">
    <location>
        <begin position="501"/>
        <end position="526"/>
    </location>
</feature>
<evidence type="ECO:0000256" key="2">
    <source>
        <dbReference type="ARBA" id="ARBA00022722"/>
    </source>
</evidence>
<dbReference type="EMBL" id="BMES01000001">
    <property type="protein sequence ID" value="GGH11952.1"/>
    <property type="molecule type" value="Genomic_DNA"/>
</dbReference>
<dbReference type="PANTHER" id="PTHR30008:SF0">
    <property type="entry name" value="EXODEOXYRIBONUCLEASE 7 LARGE SUBUNIT"/>
    <property type="match status" value="1"/>
</dbReference>
<evidence type="ECO:0000313" key="12">
    <source>
        <dbReference type="Proteomes" id="UP000603912"/>
    </source>
</evidence>
<keyword evidence="1 5" id="KW-0963">Cytoplasm</keyword>
<evidence type="ECO:0000313" key="11">
    <source>
        <dbReference type="EMBL" id="GGH11952.1"/>
    </source>
</evidence>
<dbReference type="HAMAP" id="MF_00378">
    <property type="entry name" value="Exonuc_7_L"/>
    <property type="match status" value="1"/>
</dbReference>
<dbReference type="GO" id="GO:0006308">
    <property type="term" value="P:DNA catabolic process"/>
    <property type="evidence" value="ECO:0007669"/>
    <property type="project" value="UniProtKB-UniRule"/>
</dbReference>
<dbReference type="CDD" id="cd04489">
    <property type="entry name" value="ExoVII_LU_OBF"/>
    <property type="match status" value="1"/>
</dbReference>
<keyword evidence="2 5" id="KW-0540">Nuclease</keyword>
<dbReference type="Proteomes" id="UP000603912">
    <property type="component" value="Unassembled WGS sequence"/>
</dbReference>
<accession>A0A917I3Z2</accession>